<reference evidence="3" key="1">
    <citation type="submission" date="2020-09" db="EMBL/GenBank/DDBJ databases">
        <title>Novel species in genus Aeromicrobium.</title>
        <authorList>
            <person name="Zhang G."/>
        </authorList>
    </citation>
    <scope>NUCLEOTIDE SEQUENCE</scope>
    <source>
        <strain evidence="3">SSW1-57</strain>
    </source>
</reference>
<proteinExistence type="predicted"/>
<name>A0A8I0FSJ4_9ACTN</name>
<dbReference type="Pfam" id="PF01381">
    <property type="entry name" value="HTH_3"/>
    <property type="match status" value="1"/>
</dbReference>
<sequence>MLLCMPKRTPTAHTAEVASSFAQWLRRRREQAGMTQEELAHRAGLSRNQVQNLENNRNNNATGRSSANPSLDTILALEAAFGLELGDLLVDVRRFMESSDR</sequence>
<feature type="region of interest" description="Disordered" evidence="1">
    <location>
        <begin position="32"/>
        <end position="69"/>
    </location>
</feature>
<dbReference type="AlphaFoldDB" id="A0A8I0FSJ4"/>
<dbReference type="CDD" id="cd00093">
    <property type="entry name" value="HTH_XRE"/>
    <property type="match status" value="1"/>
</dbReference>
<evidence type="ECO:0000259" key="2">
    <source>
        <dbReference type="PROSITE" id="PS50943"/>
    </source>
</evidence>
<dbReference type="InterPro" id="IPR001387">
    <property type="entry name" value="Cro/C1-type_HTH"/>
</dbReference>
<feature type="domain" description="HTH cro/C1-type" evidence="2">
    <location>
        <begin position="25"/>
        <end position="88"/>
    </location>
</feature>
<dbReference type="GO" id="GO:0003677">
    <property type="term" value="F:DNA binding"/>
    <property type="evidence" value="ECO:0007669"/>
    <property type="project" value="InterPro"/>
</dbReference>
<dbReference type="SUPFAM" id="SSF47413">
    <property type="entry name" value="lambda repressor-like DNA-binding domains"/>
    <property type="match status" value="1"/>
</dbReference>
<feature type="compositionally biased region" description="Low complexity" evidence="1">
    <location>
        <begin position="47"/>
        <end position="60"/>
    </location>
</feature>
<gene>
    <name evidence="3" type="ORF">IDH50_02780</name>
</gene>
<evidence type="ECO:0000313" key="4">
    <source>
        <dbReference type="Proteomes" id="UP000659061"/>
    </source>
</evidence>
<dbReference type="SMART" id="SM00530">
    <property type="entry name" value="HTH_XRE"/>
    <property type="match status" value="1"/>
</dbReference>
<dbReference type="InterPro" id="IPR010982">
    <property type="entry name" value="Lambda_DNA-bd_dom_sf"/>
</dbReference>
<dbReference type="Proteomes" id="UP000659061">
    <property type="component" value="Unassembled WGS sequence"/>
</dbReference>
<dbReference type="Gene3D" id="1.10.260.40">
    <property type="entry name" value="lambda repressor-like DNA-binding domains"/>
    <property type="match status" value="1"/>
</dbReference>
<accession>A0A8I0FSJ4</accession>
<evidence type="ECO:0000256" key="1">
    <source>
        <dbReference type="SAM" id="MobiDB-lite"/>
    </source>
</evidence>
<evidence type="ECO:0000313" key="3">
    <source>
        <dbReference type="EMBL" id="MBD1269147.1"/>
    </source>
</evidence>
<protein>
    <submittedName>
        <fullName evidence="3">Helix-turn-helix transcriptional regulator</fullName>
    </submittedName>
</protein>
<dbReference type="PROSITE" id="PS50943">
    <property type="entry name" value="HTH_CROC1"/>
    <property type="match status" value="1"/>
</dbReference>
<organism evidence="3 4">
    <name type="scientific">Aeromicrobium tamlense</name>
    <dbReference type="NCBI Taxonomy" id="375541"/>
    <lineage>
        <taxon>Bacteria</taxon>
        <taxon>Bacillati</taxon>
        <taxon>Actinomycetota</taxon>
        <taxon>Actinomycetes</taxon>
        <taxon>Propionibacteriales</taxon>
        <taxon>Nocardioidaceae</taxon>
        <taxon>Aeromicrobium</taxon>
    </lineage>
</organism>
<dbReference type="EMBL" id="JACWMT010000001">
    <property type="protein sequence ID" value="MBD1269147.1"/>
    <property type="molecule type" value="Genomic_DNA"/>
</dbReference>
<comment type="caution">
    <text evidence="3">The sequence shown here is derived from an EMBL/GenBank/DDBJ whole genome shotgun (WGS) entry which is preliminary data.</text>
</comment>